<sequence>MTTLNVELGTRSYPIYIDSGLLTNNSLLTQHIRGKRVCIVSNNIVKPLYLATLKAKLSAFQVDEIILPDGEAQKSLANFDVIMSHLLANGHGRDSTLIALGGGVIGDITGFAAACYQRGINFIQVPTTLLSQVDSSVGGKTAVNHPLGKNMIGAFYQPKAVLIDIDSLSTLPIREFNAGMAEVIKYGILGDGDFFTWLENNIEKIKSADKNTLIEMVKTCCQCKADIVAADETESGVRALLNLGHTFGHAIEADQGYGNWLHGEAVATGMVLASKLSVAMNLLEASDLRRIETLIAAFDLPLIAPESMGFEEFICHMRRDKKNLAGVLRLIVPTAIGQSEMRDDISEEMLQQIL</sequence>
<feature type="binding site" evidence="18">
    <location>
        <position position="245"/>
    </location>
    <ligand>
        <name>Zn(2+)</name>
        <dbReference type="ChEBI" id="CHEBI:29105"/>
    </ligand>
</feature>
<dbReference type="EMBL" id="VOLR01000030">
    <property type="protein sequence ID" value="TWX55108.1"/>
    <property type="molecule type" value="Genomic_DNA"/>
</dbReference>
<evidence type="ECO:0000256" key="4">
    <source>
        <dbReference type="ARBA" id="ARBA00004496"/>
    </source>
</evidence>
<evidence type="ECO:0000259" key="20">
    <source>
        <dbReference type="Pfam" id="PF24621"/>
    </source>
</evidence>
<evidence type="ECO:0000256" key="14">
    <source>
        <dbReference type="ARBA" id="ARBA00023027"/>
    </source>
</evidence>
<dbReference type="EC" id="4.2.3.4" evidence="7 18"/>
<name>A0A5C6Q520_9GAMM</name>
<comment type="function">
    <text evidence="3 18">Catalyzes the conversion of 3-deoxy-D-arabino-heptulosonate 7-phosphate (DAHP) to dehydroquinate (DHQ).</text>
</comment>
<evidence type="ECO:0000256" key="8">
    <source>
        <dbReference type="ARBA" id="ARBA00017684"/>
    </source>
</evidence>
<dbReference type="InterPro" id="IPR030963">
    <property type="entry name" value="DHQ_synth_fam"/>
</dbReference>
<comment type="similarity">
    <text evidence="6 18">Belongs to the sugar phosphate cyclases superfamily. Dehydroquinate synthase family.</text>
</comment>
<evidence type="ECO:0000256" key="5">
    <source>
        <dbReference type="ARBA" id="ARBA00004661"/>
    </source>
</evidence>
<comment type="subcellular location">
    <subcellularLocation>
        <location evidence="4 18">Cytoplasm</location>
    </subcellularLocation>
</comment>
<evidence type="ECO:0000313" key="23">
    <source>
        <dbReference type="Proteomes" id="UP000321525"/>
    </source>
</evidence>
<feature type="binding site" evidence="18">
    <location>
        <position position="182"/>
    </location>
    <ligand>
        <name>Zn(2+)</name>
        <dbReference type="ChEBI" id="CHEBI:29105"/>
    </ligand>
</feature>
<dbReference type="GO" id="GO:0005737">
    <property type="term" value="C:cytoplasm"/>
    <property type="evidence" value="ECO:0007669"/>
    <property type="project" value="UniProtKB-SubCell"/>
</dbReference>
<evidence type="ECO:0000256" key="17">
    <source>
        <dbReference type="ARBA" id="ARBA00023285"/>
    </source>
</evidence>
<evidence type="ECO:0000313" key="22">
    <source>
        <dbReference type="EMBL" id="TWX64004.1"/>
    </source>
</evidence>
<evidence type="ECO:0000256" key="6">
    <source>
        <dbReference type="ARBA" id="ARBA00005412"/>
    </source>
</evidence>
<dbReference type="EMBL" id="VOLQ01000036">
    <property type="protein sequence ID" value="TWX64004.1"/>
    <property type="molecule type" value="Genomic_DNA"/>
</dbReference>
<feature type="domain" description="3-dehydroquinate synthase N-terminal" evidence="19">
    <location>
        <begin position="65"/>
        <end position="177"/>
    </location>
</feature>
<reference evidence="22 24" key="1">
    <citation type="submission" date="2019-07" db="EMBL/GenBank/DDBJ databases">
        <title>Genomes of sea-ice associated Colwellia species.</title>
        <authorList>
            <person name="Bowman J.P."/>
        </authorList>
    </citation>
    <scope>NUCLEOTIDE SEQUENCE [LARGE SCALE GENOMIC DNA]</scope>
    <source>
        <strain evidence="21 23">ACAM 607</strain>
        <strain evidence="22 24">IC036</strain>
    </source>
</reference>
<keyword evidence="11 18" id="KW-0479">Metal-binding</keyword>
<gene>
    <name evidence="18 22" type="primary">aroB</name>
    <name evidence="21" type="ORF">ESZ26_16730</name>
    <name evidence="22" type="ORF">ESZ27_15345</name>
</gene>
<comment type="caution">
    <text evidence="22">The sequence shown here is derived from an EMBL/GenBank/DDBJ whole genome shotgun (WGS) entry which is preliminary data.</text>
</comment>
<dbReference type="InterPro" id="IPR030960">
    <property type="entry name" value="DHQS/DOIS_N"/>
</dbReference>
<dbReference type="GO" id="GO:0000166">
    <property type="term" value="F:nucleotide binding"/>
    <property type="evidence" value="ECO:0007669"/>
    <property type="project" value="UniProtKB-KW"/>
</dbReference>
<comment type="caution">
    <text evidence="18">Lacks conserved residue(s) required for the propagation of feature annotation.</text>
</comment>
<dbReference type="Pfam" id="PF01761">
    <property type="entry name" value="DHQ_synthase"/>
    <property type="match status" value="1"/>
</dbReference>
<comment type="catalytic activity">
    <reaction evidence="1 18">
        <text>7-phospho-2-dehydro-3-deoxy-D-arabino-heptonate = 3-dehydroquinate + phosphate</text>
        <dbReference type="Rhea" id="RHEA:21968"/>
        <dbReference type="ChEBI" id="CHEBI:32364"/>
        <dbReference type="ChEBI" id="CHEBI:43474"/>
        <dbReference type="ChEBI" id="CHEBI:58394"/>
        <dbReference type="EC" id="4.2.3.4"/>
    </reaction>
</comment>
<dbReference type="RefSeq" id="WP_146800659.1">
    <property type="nucleotide sequence ID" value="NZ_VOLP01000030.1"/>
</dbReference>
<evidence type="ECO:0000256" key="2">
    <source>
        <dbReference type="ARBA" id="ARBA00001911"/>
    </source>
</evidence>
<feature type="binding site" evidence="18">
    <location>
        <begin position="103"/>
        <end position="107"/>
    </location>
    <ligand>
        <name>NAD(+)</name>
        <dbReference type="ChEBI" id="CHEBI:57540"/>
    </ligand>
</feature>
<evidence type="ECO:0000259" key="19">
    <source>
        <dbReference type="Pfam" id="PF01761"/>
    </source>
</evidence>
<dbReference type="AlphaFoldDB" id="A0A5C6Q520"/>
<dbReference type="InterPro" id="IPR016037">
    <property type="entry name" value="DHQ_synth_AroB"/>
</dbReference>
<evidence type="ECO:0000256" key="13">
    <source>
        <dbReference type="ARBA" id="ARBA00022833"/>
    </source>
</evidence>
<evidence type="ECO:0000313" key="21">
    <source>
        <dbReference type="EMBL" id="TWX55108.1"/>
    </source>
</evidence>
<keyword evidence="17 18" id="KW-0170">Cobalt</keyword>
<dbReference type="Gene3D" id="1.20.1090.10">
    <property type="entry name" value="Dehydroquinate synthase-like - alpha domain"/>
    <property type="match status" value="1"/>
</dbReference>
<dbReference type="UniPathway" id="UPA00053">
    <property type="reaction ID" value="UER00085"/>
</dbReference>
<evidence type="ECO:0000256" key="15">
    <source>
        <dbReference type="ARBA" id="ARBA00023141"/>
    </source>
</evidence>
<evidence type="ECO:0000256" key="11">
    <source>
        <dbReference type="ARBA" id="ARBA00022723"/>
    </source>
</evidence>
<evidence type="ECO:0000256" key="10">
    <source>
        <dbReference type="ARBA" id="ARBA00022605"/>
    </source>
</evidence>
<keyword evidence="12 18" id="KW-0547">Nucleotide-binding</keyword>
<keyword evidence="13 18" id="KW-0862">Zinc</keyword>
<dbReference type="PANTHER" id="PTHR43622">
    <property type="entry name" value="3-DEHYDROQUINATE SYNTHASE"/>
    <property type="match status" value="1"/>
</dbReference>
<dbReference type="PANTHER" id="PTHR43622:SF7">
    <property type="entry name" value="3-DEHYDROQUINATE SYNTHASE, CHLOROPLASTIC"/>
    <property type="match status" value="1"/>
</dbReference>
<dbReference type="OrthoDB" id="9806583at2"/>
<evidence type="ECO:0000256" key="9">
    <source>
        <dbReference type="ARBA" id="ARBA00022490"/>
    </source>
</evidence>
<dbReference type="InterPro" id="IPR056179">
    <property type="entry name" value="DHQS_C"/>
</dbReference>
<evidence type="ECO:0000256" key="1">
    <source>
        <dbReference type="ARBA" id="ARBA00001393"/>
    </source>
</evidence>
<keyword evidence="16 18" id="KW-0456">Lyase</keyword>
<keyword evidence="23" id="KW-1185">Reference proteome</keyword>
<dbReference type="GO" id="GO:0009073">
    <property type="term" value="P:aromatic amino acid family biosynthetic process"/>
    <property type="evidence" value="ECO:0007669"/>
    <property type="project" value="UniProtKB-KW"/>
</dbReference>
<comment type="cofactor">
    <cofactor evidence="2 18">
        <name>NAD(+)</name>
        <dbReference type="ChEBI" id="CHEBI:57540"/>
    </cofactor>
</comment>
<dbReference type="InterPro" id="IPR050071">
    <property type="entry name" value="Dehydroquinate_synthase"/>
</dbReference>
<feature type="binding site" evidence="18">
    <location>
        <position position="140"/>
    </location>
    <ligand>
        <name>NAD(+)</name>
        <dbReference type="ChEBI" id="CHEBI:57540"/>
    </ligand>
</feature>
<keyword evidence="14 18" id="KW-0520">NAD</keyword>
<evidence type="ECO:0000256" key="7">
    <source>
        <dbReference type="ARBA" id="ARBA00013031"/>
    </source>
</evidence>
<proteinExistence type="inferred from homology"/>
<feature type="binding site" evidence="18">
    <location>
        <begin position="69"/>
        <end position="74"/>
    </location>
    <ligand>
        <name>NAD(+)</name>
        <dbReference type="ChEBI" id="CHEBI:57540"/>
    </ligand>
</feature>
<dbReference type="PIRSF" id="PIRSF001455">
    <property type="entry name" value="DHQ_synth"/>
    <property type="match status" value="1"/>
</dbReference>
<dbReference type="GO" id="GO:0009423">
    <property type="term" value="P:chorismate biosynthetic process"/>
    <property type="evidence" value="ECO:0007669"/>
    <property type="project" value="UniProtKB-UniRule"/>
</dbReference>
<evidence type="ECO:0000256" key="16">
    <source>
        <dbReference type="ARBA" id="ARBA00023239"/>
    </source>
</evidence>
<dbReference type="HAMAP" id="MF_00110">
    <property type="entry name" value="DHQ_synthase"/>
    <property type="match status" value="1"/>
</dbReference>
<dbReference type="SUPFAM" id="SSF56796">
    <property type="entry name" value="Dehydroquinate synthase-like"/>
    <property type="match status" value="1"/>
</dbReference>
<dbReference type="GO" id="GO:0008652">
    <property type="term" value="P:amino acid biosynthetic process"/>
    <property type="evidence" value="ECO:0007669"/>
    <property type="project" value="UniProtKB-KW"/>
</dbReference>
<comment type="cofactor">
    <cofactor evidence="18">
        <name>Co(2+)</name>
        <dbReference type="ChEBI" id="CHEBI:48828"/>
    </cofactor>
    <cofactor evidence="18">
        <name>Zn(2+)</name>
        <dbReference type="ChEBI" id="CHEBI:29105"/>
    </cofactor>
    <text evidence="18">Binds 1 divalent metal cation per subunit. Can use either Co(2+) or Zn(2+).</text>
</comment>
<protein>
    <recommendedName>
        <fullName evidence="8 18">3-dehydroquinate synthase</fullName>
        <shortName evidence="18">DHQS</shortName>
        <ecNumber evidence="7 18">4.2.3.4</ecNumber>
    </recommendedName>
</protein>
<dbReference type="Proteomes" id="UP000321917">
    <property type="component" value="Unassembled WGS sequence"/>
</dbReference>
<keyword evidence="9 18" id="KW-0963">Cytoplasm</keyword>
<keyword evidence="15 18" id="KW-0057">Aromatic amino acid biosynthesis</keyword>
<feature type="binding site" evidence="18">
    <location>
        <begin position="127"/>
        <end position="128"/>
    </location>
    <ligand>
        <name>NAD(+)</name>
        <dbReference type="ChEBI" id="CHEBI:57540"/>
    </ligand>
</feature>
<dbReference type="Proteomes" id="UP000321525">
    <property type="component" value="Unassembled WGS sequence"/>
</dbReference>
<dbReference type="GO" id="GO:0046872">
    <property type="term" value="F:metal ion binding"/>
    <property type="evidence" value="ECO:0007669"/>
    <property type="project" value="UniProtKB-KW"/>
</dbReference>
<evidence type="ECO:0000256" key="18">
    <source>
        <dbReference type="HAMAP-Rule" id="MF_00110"/>
    </source>
</evidence>
<organism evidence="22 24">
    <name type="scientific">Colwellia hornerae</name>
    <dbReference type="NCBI Taxonomy" id="89402"/>
    <lineage>
        <taxon>Bacteria</taxon>
        <taxon>Pseudomonadati</taxon>
        <taxon>Pseudomonadota</taxon>
        <taxon>Gammaproteobacteria</taxon>
        <taxon>Alteromonadales</taxon>
        <taxon>Colwelliaceae</taxon>
        <taxon>Colwellia</taxon>
    </lineage>
</organism>
<evidence type="ECO:0000256" key="12">
    <source>
        <dbReference type="ARBA" id="ARBA00022741"/>
    </source>
</evidence>
<feature type="binding site" evidence="18">
    <location>
        <position position="149"/>
    </location>
    <ligand>
        <name>NAD(+)</name>
        <dbReference type="ChEBI" id="CHEBI:57540"/>
    </ligand>
</feature>
<feature type="domain" description="3-dehydroquinate synthase C-terminal" evidence="20">
    <location>
        <begin position="179"/>
        <end position="323"/>
    </location>
</feature>
<dbReference type="CDD" id="cd08195">
    <property type="entry name" value="DHQS"/>
    <property type="match status" value="1"/>
</dbReference>
<evidence type="ECO:0000256" key="3">
    <source>
        <dbReference type="ARBA" id="ARBA00003485"/>
    </source>
</evidence>
<dbReference type="Pfam" id="PF24621">
    <property type="entry name" value="DHQS_C"/>
    <property type="match status" value="1"/>
</dbReference>
<dbReference type="FunFam" id="3.40.50.1970:FF:000001">
    <property type="entry name" value="3-dehydroquinate synthase"/>
    <property type="match status" value="1"/>
</dbReference>
<comment type="pathway">
    <text evidence="5 18">Metabolic intermediate biosynthesis; chorismate biosynthesis; chorismate from D-erythrose 4-phosphate and phosphoenolpyruvate: step 2/7.</text>
</comment>
<keyword evidence="10 18" id="KW-0028">Amino-acid biosynthesis</keyword>
<dbReference type="GO" id="GO:0003856">
    <property type="term" value="F:3-dehydroquinate synthase activity"/>
    <property type="evidence" value="ECO:0007669"/>
    <property type="project" value="UniProtKB-UniRule"/>
</dbReference>
<dbReference type="NCBIfam" id="TIGR01357">
    <property type="entry name" value="aroB"/>
    <property type="match status" value="1"/>
</dbReference>
<evidence type="ECO:0000313" key="24">
    <source>
        <dbReference type="Proteomes" id="UP000321917"/>
    </source>
</evidence>
<accession>A0A5C6Q520</accession>
<feature type="binding site" evidence="18">
    <location>
        <position position="262"/>
    </location>
    <ligand>
        <name>Zn(2+)</name>
        <dbReference type="ChEBI" id="CHEBI:29105"/>
    </ligand>
</feature>
<dbReference type="Gene3D" id="3.40.50.1970">
    <property type="match status" value="1"/>
</dbReference>